<name>L7WF58_NONDD</name>
<dbReference type="KEGG" id="ndo:DDD_2406"/>
<dbReference type="PATRIC" id="fig|592029.3.peg.2383"/>
<sequence>MLEKCELFRFRESGNKKVLLELKVNGVKTIPLHPLNL</sequence>
<proteinExistence type="predicted"/>
<protein>
    <submittedName>
        <fullName evidence="1">Uncharacterized protein</fullName>
    </submittedName>
</protein>
<evidence type="ECO:0000313" key="2">
    <source>
        <dbReference type="Proteomes" id="UP000011173"/>
    </source>
</evidence>
<dbReference type="Proteomes" id="UP000011173">
    <property type="component" value="Chromosome"/>
</dbReference>
<organism evidence="1 2">
    <name type="scientific">Nonlabens dokdonensis (strain DSM 17205 / KCTC 12402 / DSW-6)</name>
    <name type="common">Donghaeana dokdonensis</name>
    <dbReference type="NCBI Taxonomy" id="592029"/>
    <lineage>
        <taxon>Bacteria</taxon>
        <taxon>Pseudomonadati</taxon>
        <taxon>Bacteroidota</taxon>
        <taxon>Flavobacteriia</taxon>
        <taxon>Flavobacteriales</taxon>
        <taxon>Flavobacteriaceae</taxon>
        <taxon>Nonlabens</taxon>
    </lineage>
</organism>
<accession>L7WF58</accession>
<dbReference type="HOGENOM" id="CLU_3346573_0_0_10"/>
<dbReference type="EMBL" id="CP001397">
    <property type="protein sequence ID" value="AGC77533.1"/>
    <property type="molecule type" value="Genomic_DNA"/>
</dbReference>
<reference evidence="1 2" key="1">
    <citation type="journal article" date="2013" name="Genome Biol. Evol.">
        <title>Genomic makeup of the marine flavobacterium Nonlabens (Donghaeana) dokdonensis DSW-6 and identification of a novel class of rhodopsins.</title>
        <authorList>
            <person name="Kwon S.K."/>
            <person name="Kim B.K."/>
            <person name="Song J.Y."/>
            <person name="Kwak M.J."/>
            <person name="Lee C.H."/>
            <person name="Yoon J.H."/>
            <person name="Oh T.K."/>
            <person name="Kim J.F."/>
        </authorList>
    </citation>
    <scope>NUCLEOTIDE SEQUENCE [LARGE SCALE GENOMIC DNA]</scope>
    <source>
        <strain evidence="2">DSM 17205 / KCTC 12402 / DSW-6</strain>
    </source>
</reference>
<dbReference type="AlphaFoldDB" id="L7WF58"/>
<gene>
    <name evidence="1" type="ordered locus">DDD_2406</name>
</gene>
<evidence type="ECO:0000313" key="1">
    <source>
        <dbReference type="EMBL" id="AGC77533.1"/>
    </source>
</evidence>